<protein>
    <submittedName>
        <fullName evidence="2">Enhancer of rudimentary protein</fullName>
    </submittedName>
</protein>
<dbReference type="Pfam" id="PF01133">
    <property type="entry name" value="ER"/>
    <property type="match status" value="1"/>
</dbReference>
<sequence>MGSSSNGHTIMLYQLQKAQGSRTWESHDTISAAMDALCARFEKLLKERSPNVRNITYDVSDLFGYIDSLYDISALVLDEELSAYIPCDRKWIQNKALQHLKQMAAPRGR</sequence>
<dbReference type="AlphaFoldDB" id="A0A1Y1I067"/>
<gene>
    <name evidence="2" type="ORF">KFL_001150220</name>
</gene>
<proteinExistence type="inferred from homology"/>
<dbReference type="EMBL" id="DF237064">
    <property type="protein sequence ID" value="GAQ82561.1"/>
    <property type="molecule type" value="Genomic_DNA"/>
</dbReference>
<dbReference type="PANTHER" id="PTHR12373:SF0">
    <property type="entry name" value="ENHANCER OF RUDIMENTARY HOMOLOG"/>
    <property type="match status" value="1"/>
</dbReference>
<dbReference type="OrthoDB" id="7887808at2759"/>
<evidence type="ECO:0000313" key="3">
    <source>
        <dbReference type="Proteomes" id="UP000054558"/>
    </source>
</evidence>
<dbReference type="PANTHER" id="PTHR12373">
    <property type="entry name" value="ENHANCER OF RUDIMENTARY ERH"/>
    <property type="match status" value="1"/>
</dbReference>
<dbReference type="Proteomes" id="UP000054558">
    <property type="component" value="Unassembled WGS sequence"/>
</dbReference>
<dbReference type="STRING" id="105231.A0A1Y1I067"/>
<dbReference type="Gene3D" id="3.30.2260.10">
    <property type="entry name" value="Enhancer of rudimentary"/>
    <property type="match status" value="1"/>
</dbReference>
<comment type="similarity">
    <text evidence="1">Belongs to the E(R) family.</text>
</comment>
<reference evidence="2 3" key="1">
    <citation type="journal article" date="2014" name="Nat. Commun.">
        <title>Klebsormidium flaccidum genome reveals primary factors for plant terrestrial adaptation.</title>
        <authorList>
            <person name="Hori K."/>
            <person name="Maruyama F."/>
            <person name="Fujisawa T."/>
            <person name="Togashi T."/>
            <person name="Yamamoto N."/>
            <person name="Seo M."/>
            <person name="Sato S."/>
            <person name="Yamada T."/>
            <person name="Mori H."/>
            <person name="Tajima N."/>
            <person name="Moriyama T."/>
            <person name="Ikeuchi M."/>
            <person name="Watanabe M."/>
            <person name="Wada H."/>
            <person name="Kobayashi K."/>
            <person name="Saito M."/>
            <person name="Masuda T."/>
            <person name="Sasaki-Sekimoto Y."/>
            <person name="Mashiguchi K."/>
            <person name="Awai K."/>
            <person name="Shimojima M."/>
            <person name="Masuda S."/>
            <person name="Iwai M."/>
            <person name="Nobusawa T."/>
            <person name="Narise T."/>
            <person name="Kondo S."/>
            <person name="Saito H."/>
            <person name="Sato R."/>
            <person name="Murakawa M."/>
            <person name="Ihara Y."/>
            <person name="Oshima-Yamada Y."/>
            <person name="Ohtaka K."/>
            <person name="Satoh M."/>
            <person name="Sonobe K."/>
            <person name="Ishii M."/>
            <person name="Ohtani R."/>
            <person name="Kanamori-Sato M."/>
            <person name="Honoki R."/>
            <person name="Miyazaki D."/>
            <person name="Mochizuki H."/>
            <person name="Umetsu J."/>
            <person name="Higashi K."/>
            <person name="Shibata D."/>
            <person name="Kamiya Y."/>
            <person name="Sato N."/>
            <person name="Nakamura Y."/>
            <person name="Tabata S."/>
            <person name="Ida S."/>
            <person name="Kurokawa K."/>
            <person name="Ohta H."/>
        </authorList>
    </citation>
    <scope>NUCLEOTIDE SEQUENCE [LARGE SCALE GENOMIC DNA]</scope>
    <source>
        <strain evidence="2 3">NIES-2285</strain>
    </source>
</reference>
<keyword evidence="3" id="KW-1185">Reference proteome</keyword>
<dbReference type="SUPFAM" id="SSF143875">
    <property type="entry name" value="ERH-like"/>
    <property type="match status" value="1"/>
</dbReference>
<dbReference type="InterPro" id="IPR000781">
    <property type="entry name" value="ERH"/>
</dbReference>
<name>A0A1Y1I067_KLENI</name>
<dbReference type="InterPro" id="IPR035912">
    <property type="entry name" value="EHR_sf"/>
</dbReference>
<accession>A0A1Y1I067</accession>
<evidence type="ECO:0000313" key="2">
    <source>
        <dbReference type="EMBL" id="GAQ82561.1"/>
    </source>
</evidence>
<organism evidence="2 3">
    <name type="scientific">Klebsormidium nitens</name>
    <name type="common">Green alga</name>
    <name type="synonym">Ulothrix nitens</name>
    <dbReference type="NCBI Taxonomy" id="105231"/>
    <lineage>
        <taxon>Eukaryota</taxon>
        <taxon>Viridiplantae</taxon>
        <taxon>Streptophyta</taxon>
        <taxon>Klebsormidiophyceae</taxon>
        <taxon>Klebsormidiales</taxon>
        <taxon>Klebsormidiaceae</taxon>
        <taxon>Klebsormidium</taxon>
    </lineage>
</organism>
<evidence type="ECO:0000256" key="1">
    <source>
        <dbReference type="ARBA" id="ARBA00007491"/>
    </source>
</evidence>
<dbReference type="OMA" id="ESRTWSD"/>